<evidence type="ECO:0000256" key="2">
    <source>
        <dbReference type="ARBA" id="ARBA00022475"/>
    </source>
</evidence>
<feature type="transmembrane region" description="Helical" evidence="6">
    <location>
        <begin position="152"/>
        <end position="176"/>
    </location>
</feature>
<evidence type="ECO:0000256" key="6">
    <source>
        <dbReference type="SAM" id="Phobius"/>
    </source>
</evidence>
<protein>
    <submittedName>
        <fullName evidence="7">Uncharacterized membrane protein</fullName>
    </submittedName>
</protein>
<gene>
    <name evidence="7" type="ORF">SCALIN_C01_0117</name>
</gene>
<feature type="transmembrane region" description="Helical" evidence="6">
    <location>
        <begin position="182"/>
        <end position="198"/>
    </location>
</feature>
<evidence type="ECO:0000256" key="5">
    <source>
        <dbReference type="ARBA" id="ARBA00023136"/>
    </source>
</evidence>
<accession>A0A286TTI4</accession>
<feature type="transmembrane region" description="Helical" evidence="6">
    <location>
        <begin position="257"/>
        <end position="282"/>
    </location>
</feature>
<dbReference type="InterPro" id="IPR050833">
    <property type="entry name" value="Poly_Biosynth_Transport"/>
</dbReference>
<keyword evidence="8" id="KW-1185">Reference proteome</keyword>
<evidence type="ECO:0000256" key="3">
    <source>
        <dbReference type="ARBA" id="ARBA00022692"/>
    </source>
</evidence>
<dbReference type="InterPro" id="IPR002797">
    <property type="entry name" value="Polysacc_synth"/>
</dbReference>
<evidence type="ECO:0000313" key="8">
    <source>
        <dbReference type="Proteomes" id="UP000218542"/>
    </source>
</evidence>
<evidence type="ECO:0000256" key="4">
    <source>
        <dbReference type="ARBA" id="ARBA00022989"/>
    </source>
</evidence>
<keyword evidence="2" id="KW-1003">Cell membrane</keyword>
<comment type="caution">
    <text evidence="7">The sequence shown here is derived from an EMBL/GenBank/DDBJ whole genome shotgun (WGS) entry which is preliminary data.</text>
</comment>
<feature type="transmembrane region" description="Helical" evidence="6">
    <location>
        <begin position="119"/>
        <end position="140"/>
    </location>
</feature>
<dbReference type="EMBL" id="BAOS01000001">
    <property type="protein sequence ID" value="GAX59186.1"/>
    <property type="molecule type" value="Genomic_DNA"/>
</dbReference>
<dbReference type="OrthoDB" id="5240734at2"/>
<keyword evidence="3 6" id="KW-0812">Transmembrane</keyword>
<keyword evidence="4 6" id="KW-1133">Transmembrane helix</keyword>
<feature type="transmembrane region" description="Helical" evidence="6">
    <location>
        <begin position="427"/>
        <end position="445"/>
    </location>
</feature>
<feature type="transmembrane region" description="Helical" evidence="6">
    <location>
        <begin position="12"/>
        <end position="33"/>
    </location>
</feature>
<evidence type="ECO:0000256" key="1">
    <source>
        <dbReference type="ARBA" id="ARBA00004651"/>
    </source>
</evidence>
<name>A0A286TTI4_9BACT</name>
<proteinExistence type="predicted"/>
<dbReference type="RefSeq" id="WP_096892324.1">
    <property type="nucleotide sequence ID" value="NZ_BAOS01000001.1"/>
</dbReference>
<feature type="transmembrane region" description="Helical" evidence="6">
    <location>
        <begin position="451"/>
        <end position="469"/>
    </location>
</feature>
<dbReference type="PANTHER" id="PTHR30250:SF11">
    <property type="entry name" value="O-ANTIGEN TRANSPORTER-RELATED"/>
    <property type="match status" value="1"/>
</dbReference>
<keyword evidence="5 6" id="KW-0472">Membrane</keyword>
<organism evidence="7 8">
    <name type="scientific">Candidatus Scalindua japonica</name>
    <dbReference type="NCBI Taxonomy" id="1284222"/>
    <lineage>
        <taxon>Bacteria</taxon>
        <taxon>Pseudomonadati</taxon>
        <taxon>Planctomycetota</taxon>
        <taxon>Candidatus Brocadiia</taxon>
        <taxon>Candidatus Brocadiales</taxon>
        <taxon>Candidatus Scalinduaceae</taxon>
        <taxon>Candidatus Scalindua</taxon>
    </lineage>
</organism>
<feature type="transmembrane region" description="Helical" evidence="6">
    <location>
        <begin position="303"/>
        <end position="324"/>
    </location>
</feature>
<dbReference type="Pfam" id="PF01943">
    <property type="entry name" value="Polysacc_synt"/>
    <property type="match status" value="1"/>
</dbReference>
<dbReference type="PANTHER" id="PTHR30250">
    <property type="entry name" value="PST FAMILY PREDICTED COLANIC ACID TRANSPORTER"/>
    <property type="match status" value="1"/>
</dbReference>
<feature type="transmembrane region" description="Helical" evidence="6">
    <location>
        <begin position="394"/>
        <end position="415"/>
    </location>
</feature>
<feature type="transmembrane region" description="Helical" evidence="6">
    <location>
        <begin position="336"/>
        <end position="356"/>
    </location>
</feature>
<evidence type="ECO:0000313" key="7">
    <source>
        <dbReference type="EMBL" id="GAX59186.1"/>
    </source>
</evidence>
<comment type="subcellular location">
    <subcellularLocation>
        <location evidence="1">Cell membrane</location>
        <topology evidence="1">Multi-pass membrane protein</topology>
    </subcellularLocation>
</comment>
<feature type="transmembrane region" description="Helical" evidence="6">
    <location>
        <begin position="368"/>
        <end position="388"/>
    </location>
</feature>
<dbReference type="AlphaFoldDB" id="A0A286TTI4"/>
<sequence length="486" mass="54301">MSKSYLAKGSFFLFAGMVFNMVIGYVNTVLVLGFVEVSLYGTIIFLITIMEVIAAISRQGMHVAVTKYISEYVGKGDKGTAKKIFNDSKWFVIFVAIVLTVVSPFIYKLLLPHKIISHISYPLFLICFIPCVFLNPLLILNQNGFMGLRLSALSSITGFFLQPVFRIICILSILAILPTITGLIYVQIVPLVLAYLISEILINNKDFGFTLPSFKHTKLLYKFSAPLIGTELLMLSIDKMDKVFLGYMATTESVGIYNVASKIAFIVVIPFWAGAQVLAPLFSEYWSKNQIKQLNEIYKYSSYLFLFIAGSVVIFLWINIKLILGVFGEQFVNNEAVVVTTILSLSLFLTILPGCFSQLIRMSGKTYLSTINTFLIGSLNFVLNYFLIPEYGMLGAAIATATAVLCGHLNGFIILKFIYKGTVSPFSYNYFLVLATISGVSILVYYSPNLILDNVLAFFIMSLIGYVMFRSELSKVMVKLRARINL</sequence>
<reference evidence="8" key="1">
    <citation type="journal article" date="2017" name="Environ. Microbiol. Rep.">
        <title>Genetic Diversity of Marine Anaerobic Ammonium-Oxidizing Bacteria as Revealed by Genomic and Proteomic Analyses of 'Candidatus Scalindua japonica'.</title>
        <authorList>
            <person name="Oshiki M."/>
            <person name="Mizuto K."/>
            <person name="Kimura Z."/>
            <person name="Kindaichi T."/>
            <person name="Satoh H."/>
            <person name="Okabe S."/>
        </authorList>
    </citation>
    <scope>NUCLEOTIDE SEQUENCE [LARGE SCALE GENOMIC DNA]</scope>
    <source>
        <strain evidence="8">husup-a2</strain>
    </source>
</reference>
<feature type="transmembrane region" description="Helical" evidence="6">
    <location>
        <begin position="39"/>
        <end position="57"/>
    </location>
</feature>
<dbReference type="GO" id="GO:0005886">
    <property type="term" value="C:plasma membrane"/>
    <property type="evidence" value="ECO:0007669"/>
    <property type="project" value="UniProtKB-SubCell"/>
</dbReference>
<dbReference type="Proteomes" id="UP000218542">
    <property type="component" value="Unassembled WGS sequence"/>
</dbReference>
<feature type="transmembrane region" description="Helical" evidence="6">
    <location>
        <begin position="90"/>
        <end position="107"/>
    </location>
</feature>